<proteinExistence type="predicted"/>
<name>A0ABT0J6G6_9MICO</name>
<dbReference type="Proteomes" id="UP001651050">
    <property type="component" value="Unassembled WGS sequence"/>
</dbReference>
<dbReference type="InterPro" id="IPR008523">
    <property type="entry name" value="DUF805"/>
</dbReference>
<keyword evidence="1" id="KW-1133">Transmembrane helix</keyword>
<dbReference type="RefSeq" id="WP_416344942.1">
    <property type="nucleotide sequence ID" value="NZ_JALQCY010000005.1"/>
</dbReference>
<dbReference type="EMBL" id="JALQCY010000005">
    <property type="protein sequence ID" value="MCK9795080.1"/>
    <property type="molecule type" value="Genomic_DNA"/>
</dbReference>
<feature type="transmembrane region" description="Helical" evidence="1">
    <location>
        <begin position="97"/>
        <end position="117"/>
    </location>
</feature>
<feature type="transmembrane region" description="Helical" evidence="1">
    <location>
        <begin position="62"/>
        <end position="85"/>
    </location>
</feature>
<keyword evidence="1" id="KW-0472">Membrane</keyword>
<dbReference type="PANTHER" id="PTHR34980">
    <property type="entry name" value="INNER MEMBRANE PROTEIN-RELATED-RELATED"/>
    <property type="match status" value="1"/>
</dbReference>
<protein>
    <submittedName>
        <fullName evidence="2">DUF805 domain-containing protein</fullName>
    </submittedName>
</protein>
<evidence type="ECO:0000256" key="1">
    <source>
        <dbReference type="SAM" id="Phobius"/>
    </source>
</evidence>
<evidence type="ECO:0000313" key="2">
    <source>
        <dbReference type="EMBL" id="MCK9795080.1"/>
    </source>
</evidence>
<accession>A0ABT0J6G6</accession>
<reference evidence="2 3" key="1">
    <citation type="submission" date="2022-02" db="EMBL/GenBank/DDBJ databases">
        <title>The car tank lid bacteriome: a reservoir of bacteria with potential in bioremediation of fuel.</title>
        <authorList>
            <person name="Vidal-Verdu A."/>
            <person name="Gomez-Martinez D."/>
            <person name="Latorre-Perez A."/>
            <person name="Pereto J."/>
            <person name="Porcar M."/>
        </authorList>
    </citation>
    <scope>NUCLEOTIDE SEQUENCE [LARGE SCALE GENOMIC DNA]</scope>
    <source>
        <strain evidence="2 3">4D.3</strain>
    </source>
</reference>
<evidence type="ECO:0000313" key="3">
    <source>
        <dbReference type="Proteomes" id="UP001651050"/>
    </source>
</evidence>
<sequence length="149" mass="16090">MSFPDAIKSVFSQYATFSGRARRSEFWFWYLFLVIVAAVTGILLGIVGAASLDATTGTLGGAFYVLTSLVSLVWLALLLPTLAVMVRRLHDQDKSGFFWFMSLIPLAGPIIMIVFYATTGTVGPNRFGQDPKVAQASTAPYEASVSPAV</sequence>
<organism evidence="2 3">
    <name type="scientific">Isoptericola peretonis</name>
    <dbReference type="NCBI Taxonomy" id="2918523"/>
    <lineage>
        <taxon>Bacteria</taxon>
        <taxon>Bacillati</taxon>
        <taxon>Actinomycetota</taxon>
        <taxon>Actinomycetes</taxon>
        <taxon>Micrococcales</taxon>
        <taxon>Promicromonosporaceae</taxon>
        <taxon>Isoptericola</taxon>
    </lineage>
</organism>
<feature type="transmembrane region" description="Helical" evidence="1">
    <location>
        <begin position="27"/>
        <end position="50"/>
    </location>
</feature>
<dbReference type="PANTHER" id="PTHR34980:SF2">
    <property type="entry name" value="INNER MEMBRANE PROTEIN YHAH-RELATED"/>
    <property type="match status" value="1"/>
</dbReference>
<keyword evidence="3" id="KW-1185">Reference proteome</keyword>
<gene>
    <name evidence="2" type="ORF">M1843_15125</name>
</gene>
<comment type="caution">
    <text evidence="2">The sequence shown here is derived from an EMBL/GenBank/DDBJ whole genome shotgun (WGS) entry which is preliminary data.</text>
</comment>
<keyword evidence="1" id="KW-0812">Transmembrane</keyword>
<dbReference type="Pfam" id="PF05656">
    <property type="entry name" value="DUF805"/>
    <property type="match status" value="1"/>
</dbReference>